<dbReference type="Pfam" id="PF00582">
    <property type="entry name" value="Usp"/>
    <property type="match status" value="1"/>
</dbReference>
<dbReference type="InterPro" id="IPR014729">
    <property type="entry name" value="Rossmann-like_a/b/a_fold"/>
</dbReference>
<dbReference type="AlphaFoldDB" id="A0A1K2C5L6"/>
<evidence type="ECO:0000313" key="4">
    <source>
        <dbReference type="Proteomes" id="UP000181909"/>
    </source>
</evidence>
<name>A0A1K2C5L6_STRAR</name>
<dbReference type="Proteomes" id="UP000181909">
    <property type="component" value="Unassembled WGS sequence"/>
</dbReference>
<dbReference type="Gene3D" id="3.40.50.620">
    <property type="entry name" value="HUPs"/>
    <property type="match status" value="1"/>
</dbReference>
<reference evidence="3 4" key="1">
    <citation type="submission" date="2016-11" db="EMBL/GenBank/DDBJ databases">
        <authorList>
            <person name="Jaros S."/>
            <person name="Januszkiewicz K."/>
            <person name="Wedrychowicz H."/>
        </authorList>
    </citation>
    <scope>NUCLEOTIDE SEQUENCE [LARGE SCALE GENOMIC DNA]</scope>
    <source>
        <strain evidence="3 4">OK807</strain>
    </source>
</reference>
<sequence>MTRHLTVGVDGSPESRWAASWAADEAALRSLPLRLIYAEDRPVSVAMPVSSFETQERGSDRMLTEVANDLRERHPGLDMTTGRLSARPPAALSAEASEADLLVLGSRGLSRITVFFIRSFDMATISSIERPVILVRATKRQDDEPPPPYRPLS</sequence>
<organism evidence="3 4">
    <name type="scientific">Streptomyces atratus</name>
    <dbReference type="NCBI Taxonomy" id="1893"/>
    <lineage>
        <taxon>Bacteria</taxon>
        <taxon>Bacillati</taxon>
        <taxon>Actinomycetota</taxon>
        <taxon>Actinomycetes</taxon>
        <taxon>Kitasatosporales</taxon>
        <taxon>Streptomycetaceae</taxon>
        <taxon>Streptomyces</taxon>
    </lineage>
</organism>
<dbReference type="InterPro" id="IPR006015">
    <property type="entry name" value="Universal_stress_UspA"/>
</dbReference>
<accession>A0A1K2C5L6</accession>
<dbReference type="PRINTS" id="PR01438">
    <property type="entry name" value="UNVRSLSTRESS"/>
</dbReference>
<proteinExistence type="inferred from homology"/>
<dbReference type="SUPFAM" id="SSF52402">
    <property type="entry name" value="Adenine nucleotide alpha hydrolases-like"/>
    <property type="match status" value="1"/>
</dbReference>
<protein>
    <submittedName>
        <fullName evidence="3">Nucleotide-binding universal stress protein, UspA family</fullName>
    </submittedName>
</protein>
<evidence type="ECO:0000313" key="3">
    <source>
        <dbReference type="EMBL" id="SFY05461.1"/>
    </source>
</evidence>
<dbReference type="RefSeq" id="WP_072486286.1">
    <property type="nucleotide sequence ID" value="NZ_FPJO01000010.1"/>
</dbReference>
<evidence type="ECO:0000259" key="2">
    <source>
        <dbReference type="Pfam" id="PF00582"/>
    </source>
</evidence>
<feature type="domain" description="UspA" evidence="2">
    <location>
        <begin position="1"/>
        <end position="136"/>
    </location>
</feature>
<dbReference type="STRING" id="1893.SAMN02787144_101016"/>
<evidence type="ECO:0000256" key="1">
    <source>
        <dbReference type="ARBA" id="ARBA00008791"/>
    </source>
</evidence>
<dbReference type="InterPro" id="IPR006016">
    <property type="entry name" value="UspA"/>
</dbReference>
<gene>
    <name evidence="3" type="ORF">SAMN02787144_101016</name>
</gene>
<comment type="similarity">
    <text evidence="1">Belongs to the universal stress protein A family.</text>
</comment>
<dbReference type="EMBL" id="FPJO01000010">
    <property type="protein sequence ID" value="SFY05461.1"/>
    <property type="molecule type" value="Genomic_DNA"/>
</dbReference>